<accession>A6WCH2</accession>
<evidence type="ECO:0000313" key="2">
    <source>
        <dbReference type="EMBL" id="ABS04511.1"/>
    </source>
</evidence>
<feature type="compositionally biased region" description="Low complexity" evidence="1">
    <location>
        <begin position="188"/>
        <end position="209"/>
    </location>
</feature>
<dbReference type="OrthoDB" id="5517693at2"/>
<sequence>MRDDWLTGVLSRGTGTPTDLPWRPRGRAEAAEADREVREGLLQRVVGDVVVAGDVPLDTALRARALALLVPAGSVVLADAAAWVHLGPPLTSPREVRVAGTRLPDVGSPAPLRVSFSRVRPAVDELHEVAGLTLTGPARTLLDVAAAQPHRAAWLRERMLAAGLLVEGDVRAASDRARGRGGVRTARRALGLPRAPGPAALSPSSVATP</sequence>
<dbReference type="RefSeq" id="WP_012087238.1">
    <property type="nucleotide sequence ID" value="NC_009664.2"/>
</dbReference>
<evidence type="ECO:0008006" key="4">
    <source>
        <dbReference type="Google" id="ProtNLM"/>
    </source>
</evidence>
<dbReference type="EMBL" id="CP000750">
    <property type="protein sequence ID" value="ABS04511.1"/>
    <property type="molecule type" value="Genomic_DNA"/>
</dbReference>
<reference evidence="3" key="1">
    <citation type="journal article" date="2008" name="PLoS ONE">
        <title>Survival in nuclear waste, extreme resistance, and potential applications gleaned from the genome sequence of Kineococcus radiotolerans SRS30216.</title>
        <authorList>
            <person name="Bagwell C.E."/>
            <person name="Bhat S."/>
            <person name="Hawkins G.M."/>
            <person name="Smith B.W."/>
            <person name="Biswas T."/>
            <person name="Hoover T.R."/>
            <person name="Saunders E."/>
            <person name="Han C.S."/>
            <person name="Tsodikov O.V."/>
            <person name="Shimkets L.J."/>
        </authorList>
    </citation>
    <scope>NUCLEOTIDE SEQUENCE [LARGE SCALE GENOMIC DNA]</scope>
    <source>
        <strain evidence="3">ATCC BAA-149 / DSM 14245 / SRS30216</strain>
    </source>
</reference>
<dbReference type="HOGENOM" id="CLU_1314031_0_0_11"/>
<evidence type="ECO:0000256" key="1">
    <source>
        <dbReference type="SAM" id="MobiDB-lite"/>
    </source>
</evidence>
<gene>
    <name evidence="2" type="ordered locus">Krad_3047</name>
</gene>
<keyword evidence="3" id="KW-1185">Reference proteome</keyword>
<proteinExistence type="predicted"/>
<name>A6WCH2_KINRD</name>
<organism evidence="2 3">
    <name type="scientific">Kineococcus radiotolerans (strain ATCC BAA-149 / DSM 14245 / SRS30216)</name>
    <dbReference type="NCBI Taxonomy" id="266940"/>
    <lineage>
        <taxon>Bacteria</taxon>
        <taxon>Bacillati</taxon>
        <taxon>Actinomycetota</taxon>
        <taxon>Actinomycetes</taxon>
        <taxon>Kineosporiales</taxon>
        <taxon>Kineosporiaceae</taxon>
        <taxon>Kineococcus</taxon>
    </lineage>
</organism>
<dbReference type="Proteomes" id="UP000001116">
    <property type="component" value="Chromosome"/>
</dbReference>
<protein>
    <recommendedName>
        <fullName evidence="4">AbiEi antitoxin C-terminal domain-containing protein</fullName>
    </recommendedName>
</protein>
<dbReference type="KEGG" id="kra:Krad_3047"/>
<dbReference type="AlphaFoldDB" id="A6WCH2"/>
<feature type="region of interest" description="Disordered" evidence="1">
    <location>
        <begin position="176"/>
        <end position="209"/>
    </location>
</feature>
<feature type="region of interest" description="Disordered" evidence="1">
    <location>
        <begin position="1"/>
        <end position="27"/>
    </location>
</feature>
<evidence type="ECO:0000313" key="3">
    <source>
        <dbReference type="Proteomes" id="UP000001116"/>
    </source>
</evidence>